<protein>
    <submittedName>
        <fullName evidence="2 4">Uncharacterized protein</fullName>
    </submittedName>
</protein>
<name>A0A0N4T702_BRUPA</name>
<evidence type="ECO:0000313" key="3">
    <source>
        <dbReference type="Proteomes" id="UP000278627"/>
    </source>
</evidence>
<keyword evidence="3" id="KW-1185">Reference proteome</keyword>
<sequence length="104" mass="12060">MEQKFTGKVLLAILRLSVSQVEGGWSKRYWKYKVYCGKRKSNHDDKLVSNANSSTRDILCSEEECQQSEGNCEVDKTDDYDKLEVNIETLMPKQVNVMNTNKYK</sequence>
<organism evidence="4">
    <name type="scientific">Brugia pahangi</name>
    <name type="common">Filarial nematode worm</name>
    <dbReference type="NCBI Taxonomy" id="6280"/>
    <lineage>
        <taxon>Eukaryota</taxon>
        <taxon>Metazoa</taxon>
        <taxon>Ecdysozoa</taxon>
        <taxon>Nematoda</taxon>
        <taxon>Chromadorea</taxon>
        <taxon>Rhabditida</taxon>
        <taxon>Spirurina</taxon>
        <taxon>Spiruromorpha</taxon>
        <taxon>Filarioidea</taxon>
        <taxon>Onchocercidae</taxon>
        <taxon>Brugia</taxon>
    </lineage>
</organism>
<dbReference type="EMBL" id="UZAD01001527">
    <property type="protein sequence ID" value="VDN85139.1"/>
    <property type="molecule type" value="Genomic_DNA"/>
</dbReference>
<dbReference type="STRING" id="6280.A0A0N4T702"/>
<evidence type="ECO:0000313" key="2">
    <source>
        <dbReference type="EMBL" id="VDN85139.1"/>
    </source>
</evidence>
<evidence type="ECO:0000256" key="1">
    <source>
        <dbReference type="SAM" id="SignalP"/>
    </source>
</evidence>
<feature type="signal peptide" evidence="1">
    <location>
        <begin position="1"/>
        <end position="23"/>
    </location>
</feature>
<evidence type="ECO:0000313" key="4">
    <source>
        <dbReference type="WBParaSite" id="BPAG_0000398901-mRNA-1"/>
    </source>
</evidence>
<gene>
    <name evidence="2" type="ORF">BPAG_LOCUS3953</name>
</gene>
<keyword evidence="1" id="KW-0732">Signal</keyword>
<dbReference type="Proteomes" id="UP000278627">
    <property type="component" value="Unassembled WGS sequence"/>
</dbReference>
<dbReference type="WBParaSite" id="BPAG_0000398901-mRNA-1">
    <property type="protein sequence ID" value="BPAG_0000398901-mRNA-1"/>
    <property type="gene ID" value="BPAG_0000398901"/>
</dbReference>
<accession>A0A0N4T702</accession>
<reference evidence="4" key="1">
    <citation type="submission" date="2017-02" db="UniProtKB">
        <authorList>
            <consortium name="WormBaseParasite"/>
        </authorList>
    </citation>
    <scope>IDENTIFICATION</scope>
</reference>
<dbReference type="AlphaFoldDB" id="A0A0N4T702"/>
<feature type="chain" id="PRO_5044054341" evidence="1">
    <location>
        <begin position="24"/>
        <end position="104"/>
    </location>
</feature>
<reference evidence="2 3" key="2">
    <citation type="submission" date="2018-11" db="EMBL/GenBank/DDBJ databases">
        <authorList>
            <consortium name="Pathogen Informatics"/>
        </authorList>
    </citation>
    <scope>NUCLEOTIDE SEQUENCE [LARGE SCALE GENOMIC DNA]</scope>
</reference>
<proteinExistence type="predicted"/>